<evidence type="ECO:0000313" key="5">
    <source>
        <dbReference type="EMBL" id="MFC5462353.1"/>
    </source>
</evidence>
<dbReference type="InterPro" id="IPR046342">
    <property type="entry name" value="CBS_dom_sf"/>
</dbReference>
<dbReference type="Proteomes" id="UP001596050">
    <property type="component" value="Unassembled WGS sequence"/>
</dbReference>
<evidence type="ECO:0000256" key="2">
    <source>
        <dbReference type="ARBA" id="ARBA00022898"/>
    </source>
</evidence>
<sequence length="467" mass="50845">MQRTLQHSSQAAIFSLIGNTPLVQVTRMDTGPCQLFLKLESQNPGGSIKDRIGRAMIEAAELDGSLQPGGVVVEATAGNTGLGLALVARIKGYRVVLVVPDKMAAEKILHLKALGAEIHLTRSDVGKGHPEYYQDYAARLAREIPNAWFADQFNNPANPRAHETTTGPEIWEQTSHEVDAIVVGVGSSGTLTGLSNYFGRVQPDLEFVLADPKGSILADYVNTGHLASEAGSWAVEGIGEDFIPGIADLSRVRSAYTITDEESFQTARALLQHEGILAGSSTGTLLAAALKYCRAQTSPKRVVTFVCDTGTRYLTKVYSDGWMVDQGLLQRPKMGDLRDLVGRRFDAGEVVTVAPTDTLLTAFNRMRSSDLAQMPVIDRGRLVGIIDESDLLLHVTTDARHFASPVADTMTAQLQTLRPSASMQDLRAILDRGLTAVILDDDRFDGRRFYGLITRFDLLNHLRRTLS</sequence>
<dbReference type="PANTHER" id="PTHR10314">
    <property type="entry name" value="CYSTATHIONINE BETA-SYNTHASE"/>
    <property type="match status" value="1"/>
</dbReference>
<dbReference type="InterPro" id="IPR050214">
    <property type="entry name" value="Cys_Synth/Cystath_Beta-Synth"/>
</dbReference>
<protein>
    <submittedName>
        <fullName evidence="5">Pyridoxal-phosphate dependent enzyme</fullName>
    </submittedName>
</protein>
<comment type="caution">
    <text evidence="5">The sequence shown here is derived from an EMBL/GenBank/DDBJ whole genome shotgun (WGS) entry which is preliminary data.</text>
</comment>
<dbReference type="SUPFAM" id="SSF53686">
    <property type="entry name" value="Tryptophan synthase beta subunit-like PLP-dependent enzymes"/>
    <property type="match status" value="1"/>
</dbReference>
<dbReference type="PROSITE" id="PS51371">
    <property type="entry name" value="CBS"/>
    <property type="match status" value="2"/>
</dbReference>
<dbReference type="PROSITE" id="PS00901">
    <property type="entry name" value="CYS_SYNTHASE"/>
    <property type="match status" value="1"/>
</dbReference>
<dbReference type="InterPro" id="IPR001926">
    <property type="entry name" value="TrpB-like_PALP"/>
</dbReference>
<dbReference type="EMBL" id="JBHSMU010000016">
    <property type="protein sequence ID" value="MFC5462353.1"/>
    <property type="molecule type" value="Genomic_DNA"/>
</dbReference>
<reference evidence="6" key="1">
    <citation type="journal article" date="2019" name="Int. J. Syst. Evol. Microbiol.">
        <title>The Global Catalogue of Microorganisms (GCM) 10K type strain sequencing project: providing services to taxonomists for standard genome sequencing and annotation.</title>
        <authorList>
            <consortium name="The Broad Institute Genomics Platform"/>
            <consortium name="The Broad Institute Genome Sequencing Center for Infectious Disease"/>
            <person name="Wu L."/>
            <person name="Ma J."/>
        </authorList>
    </citation>
    <scope>NUCLEOTIDE SEQUENCE [LARGE SCALE GENOMIC DNA]</scope>
    <source>
        <strain evidence="6">KACC 12649</strain>
    </source>
</reference>
<dbReference type="Pfam" id="PF00291">
    <property type="entry name" value="PALP"/>
    <property type="match status" value="1"/>
</dbReference>
<feature type="domain" description="CBS" evidence="4">
    <location>
        <begin position="410"/>
        <end position="467"/>
    </location>
</feature>
<dbReference type="SUPFAM" id="SSF54631">
    <property type="entry name" value="CBS-domain pair"/>
    <property type="match status" value="1"/>
</dbReference>
<evidence type="ECO:0000256" key="3">
    <source>
        <dbReference type="PROSITE-ProRule" id="PRU00703"/>
    </source>
</evidence>
<dbReference type="InterPro" id="IPR046353">
    <property type="entry name" value="CBS_C"/>
</dbReference>
<dbReference type="InterPro" id="IPR000644">
    <property type="entry name" value="CBS_dom"/>
</dbReference>
<dbReference type="Gene3D" id="3.40.50.1100">
    <property type="match status" value="2"/>
</dbReference>
<dbReference type="SMART" id="SM00116">
    <property type="entry name" value="CBS"/>
    <property type="match status" value="2"/>
</dbReference>
<keyword evidence="3" id="KW-0129">CBS domain</keyword>
<dbReference type="InterPro" id="IPR036052">
    <property type="entry name" value="TrpB-like_PALP_sf"/>
</dbReference>
<dbReference type="Gene3D" id="3.10.580.10">
    <property type="entry name" value="CBS-domain"/>
    <property type="match status" value="1"/>
</dbReference>
<evidence type="ECO:0000256" key="1">
    <source>
        <dbReference type="ARBA" id="ARBA00001933"/>
    </source>
</evidence>
<keyword evidence="6" id="KW-1185">Reference proteome</keyword>
<name>A0ABW0LC50_9BURK</name>
<organism evidence="5 6">
    <name type="scientific">Massilia niabensis</name>
    <dbReference type="NCBI Taxonomy" id="544910"/>
    <lineage>
        <taxon>Bacteria</taxon>
        <taxon>Pseudomonadati</taxon>
        <taxon>Pseudomonadota</taxon>
        <taxon>Betaproteobacteria</taxon>
        <taxon>Burkholderiales</taxon>
        <taxon>Oxalobacteraceae</taxon>
        <taxon>Telluria group</taxon>
        <taxon>Massilia</taxon>
    </lineage>
</organism>
<keyword evidence="2" id="KW-0663">Pyridoxal phosphate</keyword>
<evidence type="ECO:0000313" key="6">
    <source>
        <dbReference type="Proteomes" id="UP001596050"/>
    </source>
</evidence>
<dbReference type="InterPro" id="IPR001216">
    <property type="entry name" value="P-phosphate_BS"/>
</dbReference>
<dbReference type="RefSeq" id="WP_379785847.1">
    <property type="nucleotide sequence ID" value="NZ_JBHSMU010000016.1"/>
</dbReference>
<dbReference type="Pfam" id="PF00571">
    <property type="entry name" value="CBS"/>
    <property type="match status" value="2"/>
</dbReference>
<dbReference type="CDD" id="cd04608">
    <property type="entry name" value="CBS_pair_CBS"/>
    <property type="match status" value="1"/>
</dbReference>
<feature type="domain" description="CBS" evidence="4">
    <location>
        <begin position="345"/>
        <end position="404"/>
    </location>
</feature>
<accession>A0ABW0LC50</accession>
<proteinExistence type="predicted"/>
<evidence type="ECO:0000259" key="4">
    <source>
        <dbReference type="PROSITE" id="PS51371"/>
    </source>
</evidence>
<dbReference type="CDD" id="cd01561">
    <property type="entry name" value="CBS_like"/>
    <property type="match status" value="1"/>
</dbReference>
<comment type="cofactor">
    <cofactor evidence="1">
        <name>pyridoxal 5'-phosphate</name>
        <dbReference type="ChEBI" id="CHEBI:597326"/>
    </cofactor>
</comment>
<gene>
    <name evidence="5" type="ORF">ACFPN5_21320</name>
</gene>